<keyword evidence="3" id="KW-1003">Cell membrane</keyword>
<dbReference type="Pfam" id="PF00528">
    <property type="entry name" value="BPD_transp_1"/>
    <property type="match status" value="1"/>
</dbReference>
<sequence length="283" mass="30692">MTSLATTTPATGRRLPRIDLWWLPRGLVLGLLAFIIFGPLTNLVLWTVAERWYFPHALPLEYGFSYWQRVFSPRGNAMESLANSVFVATLTVIVALALAVPAGYALARLRLPLRSLILIAFLIPQAFPNLPVYVNIARLFYGLGLNGTIPGVVLVHVTHGLVYAVWIATAAFSAVDRELEEAARSIGASALRAFRDVTLPLAAPGLMASAIFVFLESLDEFTGSFFVGAPDVNLLPLLLYTAGAGGNYQIASITALLLLVPSIAFMLVVERFLKADVLSRVGH</sequence>
<keyword evidence="6 8" id="KW-1133">Transmembrane helix</keyword>
<evidence type="ECO:0000259" key="9">
    <source>
        <dbReference type="PROSITE" id="PS50928"/>
    </source>
</evidence>
<evidence type="ECO:0000256" key="6">
    <source>
        <dbReference type="ARBA" id="ARBA00022989"/>
    </source>
</evidence>
<organism evidence="10 11">
    <name type="scientific">Chelatococcus caeni</name>
    <dbReference type="NCBI Taxonomy" id="1348468"/>
    <lineage>
        <taxon>Bacteria</taxon>
        <taxon>Pseudomonadati</taxon>
        <taxon>Pseudomonadota</taxon>
        <taxon>Alphaproteobacteria</taxon>
        <taxon>Hyphomicrobiales</taxon>
        <taxon>Chelatococcaceae</taxon>
        <taxon>Chelatococcus</taxon>
    </lineage>
</organism>
<evidence type="ECO:0000256" key="7">
    <source>
        <dbReference type="ARBA" id="ARBA00023136"/>
    </source>
</evidence>
<evidence type="ECO:0000256" key="3">
    <source>
        <dbReference type="ARBA" id="ARBA00022475"/>
    </source>
</evidence>
<dbReference type="GO" id="GO:0055085">
    <property type="term" value="P:transmembrane transport"/>
    <property type="evidence" value="ECO:0007669"/>
    <property type="project" value="InterPro"/>
</dbReference>
<evidence type="ECO:0000256" key="8">
    <source>
        <dbReference type="RuleBase" id="RU363032"/>
    </source>
</evidence>
<evidence type="ECO:0000256" key="4">
    <source>
        <dbReference type="ARBA" id="ARBA00022519"/>
    </source>
</evidence>
<dbReference type="PANTHER" id="PTHR43357">
    <property type="entry name" value="INNER MEMBRANE ABC TRANSPORTER PERMEASE PROTEIN YDCV"/>
    <property type="match status" value="1"/>
</dbReference>
<protein>
    <submittedName>
        <fullName evidence="10">ABC-type spermidine/putrescine transport system permease subunit II</fullName>
    </submittedName>
</protein>
<dbReference type="RefSeq" id="WP_183317751.1">
    <property type="nucleotide sequence ID" value="NZ_JACIEN010000005.1"/>
</dbReference>
<evidence type="ECO:0000256" key="2">
    <source>
        <dbReference type="ARBA" id="ARBA00022448"/>
    </source>
</evidence>
<feature type="transmembrane region" description="Helical" evidence="8">
    <location>
        <begin position="196"/>
        <end position="215"/>
    </location>
</feature>
<comment type="subcellular location">
    <subcellularLocation>
        <location evidence="1">Cell inner membrane</location>
        <topology evidence="1">Multi-pass membrane protein</topology>
    </subcellularLocation>
    <subcellularLocation>
        <location evidence="8">Cell membrane</location>
        <topology evidence="8">Multi-pass membrane protein</topology>
    </subcellularLocation>
</comment>
<dbReference type="Gene3D" id="1.10.3720.10">
    <property type="entry name" value="MetI-like"/>
    <property type="match status" value="1"/>
</dbReference>
<accession>A0A840C4Q4</accession>
<feature type="transmembrane region" description="Helical" evidence="8">
    <location>
        <begin position="248"/>
        <end position="269"/>
    </location>
</feature>
<dbReference type="InterPro" id="IPR035906">
    <property type="entry name" value="MetI-like_sf"/>
</dbReference>
<dbReference type="PROSITE" id="PS50928">
    <property type="entry name" value="ABC_TM1"/>
    <property type="match status" value="1"/>
</dbReference>
<dbReference type="Proteomes" id="UP000577362">
    <property type="component" value="Unassembled WGS sequence"/>
</dbReference>
<comment type="caution">
    <text evidence="10">The sequence shown here is derived from an EMBL/GenBank/DDBJ whole genome shotgun (WGS) entry which is preliminary data.</text>
</comment>
<gene>
    <name evidence="10" type="ORF">GGR16_004049</name>
</gene>
<keyword evidence="2 8" id="KW-0813">Transport</keyword>
<dbReference type="CDD" id="cd06261">
    <property type="entry name" value="TM_PBP2"/>
    <property type="match status" value="1"/>
</dbReference>
<feature type="transmembrane region" description="Helical" evidence="8">
    <location>
        <begin position="116"/>
        <end position="141"/>
    </location>
</feature>
<dbReference type="InterPro" id="IPR000515">
    <property type="entry name" value="MetI-like"/>
</dbReference>
<feature type="transmembrane region" description="Helical" evidence="8">
    <location>
        <begin position="27"/>
        <end position="49"/>
    </location>
</feature>
<feature type="transmembrane region" description="Helical" evidence="8">
    <location>
        <begin position="81"/>
        <end position="104"/>
    </location>
</feature>
<feature type="transmembrane region" description="Helical" evidence="8">
    <location>
        <begin position="153"/>
        <end position="175"/>
    </location>
</feature>
<reference evidence="10 11" key="1">
    <citation type="submission" date="2020-08" db="EMBL/GenBank/DDBJ databases">
        <title>Genomic Encyclopedia of Type Strains, Phase IV (KMG-IV): sequencing the most valuable type-strain genomes for metagenomic binning, comparative biology and taxonomic classification.</title>
        <authorList>
            <person name="Goeker M."/>
        </authorList>
    </citation>
    <scope>NUCLEOTIDE SEQUENCE [LARGE SCALE GENOMIC DNA]</scope>
    <source>
        <strain evidence="10 11">DSM 103737</strain>
    </source>
</reference>
<dbReference type="PANTHER" id="PTHR43357:SF4">
    <property type="entry name" value="INNER MEMBRANE ABC TRANSPORTER PERMEASE PROTEIN YDCV"/>
    <property type="match status" value="1"/>
</dbReference>
<evidence type="ECO:0000256" key="1">
    <source>
        <dbReference type="ARBA" id="ARBA00004429"/>
    </source>
</evidence>
<comment type="similarity">
    <text evidence="8">Belongs to the binding-protein-dependent transport system permease family.</text>
</comment>
<dbReference type="AlphaFoldDB" id="A0A840C4Q4"/>
<dbReference type="EMBL" id="JACIEN010000005">
    <property type="protein sequence ID" value="MBB4019002.1"/>
    <property type="molecule type" value="Genomic_DNA"/>
</dbReference>
<keyword evidence="5 8" id="KW-0812">Transmembrane</keyword>
<keyword evidence="4" id="KW-0997">Cell inner membrane</keyword>
<feature type="domain" description="ABC transmembrane type-1" evidence="9">
    <location>
        <begin position="81"/>
        <end position="269"/>
    </location>
</feature>
<evidence type="ECO:0000313" key="11">
    <source>
        <dbReference type="Proteomes" id="UP000577362"/>
    </source>
</evidence>
<evidence type="ECO:0000313" key="10">
    <source>
        <dbReference type="EMBL" id="MBB4019002.1"/>
    </source>
</evidence>
<dbReference type="GO" id="GO:0005886">
    <property type="term" value="C:plasma membrane"/>
    <property type="evidence" value="ECO:0007669"/>
    <property type="project" value="UniProtKB-SubCell"/>
</dbReference>
<dbReference type="SUPFAM" id="SSF161098">
    <property type="entry name" value="MetI-like"/>
    <property type="match status" value="1"/>
</dbReference>
<keyword evidence="11" id="KW-1185">Reference proteome</keyword>
<proteinExistence type="inferred from homology"/>
<evidence type="ECO:0000256" key="5">
    <source>
        <dbReference type="ARBA" id="ARBA00022692"/>
    </source>
</evidence>
<keyword evidence="7 8" id="KW-0472">Membrane</keyword>
<name>A0A840C4Q4_9HYPH</name>